<dbReference type="AlphaFoldDB" id="A0A381XBF2"/>
<evidence type="ECO:0000313" key="1">
    <source>
        <dbReference type="EMBL" id="SVA62069.1"/>
    </source>
</evidence>
<reference evidence="1" key="1">
    <citation type="submission" date="2018-05" db="EMBL/GenBank/DDBJ databases">
        <authorList>
            <person name="Lanie J.A."/>
            <person name="Ng W.-L."/>
            <person name="Kazmierczak K.M."/>
            <person name="Andrzejewski T.M."/>
            <person name="Davidsen T.M."/>
            <person name="Wayne K.J."/>
            <person name="Tettelin H."/>
            <person name="Glass J.I."/>
            <person name="Rusch D."/>
            <person name="Podicherti R."/>
            <person name="Tsui H.-C.T."/>
            <person name="Winkler M.E."/>
        </authorList>
    </citation>
    <scope>NUCLEOTIDE SEQUENCE</scope>
</reference>
<gene>
    <name evidence="1" type="ORF">METZ01_LOCUS114923</name>
</gene>
<accession>A0A381XBF2</accession>
<feature type="non-terminal residue" evidence="1">
    <location>
        <position position="107"/>
    </location>
</feature>
<protein>
    <submittedName>
        <fullName evidence="1">Uncharacterized protein</fullName>
    </submittedName>
</protein>
<organism evidence="1">
    <name type="scientific">marine metagenome</name>
    <dbReference type="NCBI Taxonomy" id="408172"/>
    <lineage>
        <taxon>unclassified sequences</taxon>
        <taxon>metagenomes</taxon>
        <taxon>ecological metagenomes</taxon>
    </lineage>
</organism>
<name>A0A381XBF2_9ZZZZ</name>
<sequence length="107" mass="11695">MITVLIGCGDSVRKINIPVKVDSQIDLGQYKNLVVLPFTAVPRRNMLANVPVDTGNEIALTLRYKLGRRKGLNVISTQETFLMLDGEISAVNTLAKANVDRVISIGE</sequence>
<dbReference type="EMBL" id="UINC01014573">
    <property type="protein sequence ID" value="SVA62069.1"/>
    <property type="molecule type" value="Genomic_DNA"/>
</dbReference>
<proteinExistence type="predicted"/>